<dbReference type="InterPro" id="IPR046494">
    <property type="entry name" value="DUF6587"/>
</dbReference>
<name>A0A975AUA3_9GAMM</name>
<protein>
    <submittedName>
        <fullName evidence="2">Uncharacterized protein</fullName>
    </submittedName>
</protein>
<sequence length="79" mass="8398">MHASLLAQYVVIALAVALSAGFVVRRQFPQEVRRLRLACAVPLVREGRPSWLRRIGQWLAPVPQGDGGSCGGCNGCGPG</sequence>
<feature type="transmembrane region" description="Helical" evidence="1">
    <location>
        <begin position="6"/>
        <end position="24"/>
    </location>
</feature>
<evidence type="ECO:0000256" key="1">
    <source>
        <dbReference type="SAM" id="Phobius"/>
    </source>
</evidence>
<dbReference type="Proteomes" id="UP000639274">
    <property type="component" value="Chromosome"/>
</dbReference>
<organism evidence="2 3">
    <name type="scientific">Agrilutibacter solisilvae</name>
    <dbReference type="NCBI Taxonomy" id="2763317"/>
    <lineage>
        <taxon>Bacteria</taxon>
        <taxon>Pseudomonadati</taxon>
        <taxon>Pseudomonadota</taxon>
        <taxon>Gammaproteobacteria</taxon>
        <taxon>Lysobacterales</taxon>
        <taxon>Lysobacteraceae</taxon>
        <taxon>Agrilutibacter</taxon>
    </lineage>
</organism>
<dbReference type="EMBL" id="CP071518">
    <property type="protein sequence ID" value="QSX80095.1"/>
    <property type="molecule type" value="Genomic_DNA"/>
</dbReference>
<keyword evidence="1" id="KW-0472">Membrane</keyword>
<evidence type="ECO:0000313" key="3">
    <source>
        <dbReference type="Proteomes" id="UP000639274"/>
    </source>
</evidence>
<accession>A0A975AUA3</accession>
<dbReference type="KEGG" id="lsf:I8J32_014915"/>
<keyword evidence="3" id="KW-1185">Reference proteome</keyword>
<dbReference type="AlphaFoldDB" id="A0A975AUA3"/>
<keyword evidence="1" id="KW-0812">Transmembrane</keyword>
<gene>
    <name evidence="2" type="ORF">I8J32_014915</name>
</gene>
<keyword evidence="1" id="KW-1133">Transmembrane helix</keyword>
<proteinExistence type="predicted"/>
<dbReference type="Pfam" id="PF20228">
    <property type="entry name" value="DUF6587"/>
    <property type="match status" value="1"/>
</dbReference>
<evidence type="ECO:0000313" key="2">
    <source>
        <dbReference type="EMBL" id="QSX80095.1"/>
    </source>
</evidence>
<reference evidence="2 3" key="1">
    <citation type="submission" date="2021-03" db="EMBL/GenBank/DDBJ databases">
        <title>Lysobacter sp. nov. isolated from soil of gangwondo yeongwol, south Korea.</title>
        <authorList>
            <person name="Kim K.R."/>
            <person name="Kim K.H."/>
            <person name="Jeon C.O."/>
        </authorList>
    </citation>
    <scope>NUCLEOTIDE SEQUENCE [LARGE SCALE GENOMIC DNA]</scope>
    <source>
        <strain evidence="2 3">R19</strain>
    </source>
</reference>